<dbReference type="SUPFAM" id="SSF53822">
    <property type="entry name" value="Periplasmic binding protein-like I"/>
    <property type="match status" value="1"/>
</dbReference>
<feature type="domain" description="LysM" evidence="5">
    <location>
        <begin position="47"/>
        <end position="91"/>
    </location>
</feature>
<evidence type="ECO:0000256" key="4">
    <source>
        <dbReference type="SAM" id="SignalP"/>
    </source>
</evidence>
<dbReference type="Gene3D" id="3.40.50.2300">
    <property type="match status" value="2"/>
</dbReference>
<gene>
    <name evidence="6" type="ORF">IAB82_04805</name>
</gene>
<dbReference type="InterPro" id="IPR018392">
    <property type="entry name" value="LysM"/>
</dbReference>
<feature type="chain" id="PRO_5038812336" evidence="4">
    <location>
        <begin position="25"/>
        <end position="560"/>
    </location>
</feature>
<evidence type="ECO:0000313" key="7">
    <source>
        <dbReference type="Proteomes" id="UP000823603"/>
    </source>
</evidence>
<protein>
    <submittedName>
        <fullName evidence="6">ABC transporter substrate-binding protein</fullName>
    </submittedName>
</protein>
<dbReference type="InterPro" id="IPR028081">
    <property type="entry name" value="Leu-bd"/>
</dbReference>
<sequence length="560" mass="63198">MTKRFLSILVSGLCLVYAGHVSHAQSYNTPPVSVSTEKVKMEGKQYYSHRVLEKQTIYSISKAYGVSPDDIYMANPGLRETGLKKDSVILIPDKSADKVQDSKRKKKMKDKEEYIIHTVRWYEDLDVISEKYGVPVDLIMSENGLKGRKLKNRQKLRIPVVPESEAGQHETAVADADGQETVPPSGTEQSEEPSRVDESPAAMYLFPSRTVSISLLLPLNAKDSTAGSRSNMDFYSGALLAARDMGEKGINIDLSVYDTADGQLHVTEERLKKSDVVIGPVSYGDLGRLMASAPNSTYVVSPLDHRAEQLSASYKNFIQVPASYEKQYEDLVSWIDEERTPHDSVIVIYEKNSRDRSIIDNLEQRMESAGISYQPFSYSILEGRDILDPLRRKMALTAKTHFLIASESEAFVNDVVRNINLMIHEKFDVALYALSKIRGFETIEVENLHNANLHVSTSYYIDYDRKEVQDFIMEYRALFNTEPTPFAFQGYDITRYFSEVCSKYGKAWSSMLSMVEEEMLQSEFKFSRVKVGGSEIGYVNSGVRRIVYGPDYSVSLSKGL</sequence>
<comment type="similarity">
    <text evidence="1">Belongs to the leucine-binding protein family.</text>
</comment>
<dbReference type="Proteomes" id="UP000823603">
    <property type="component" value="Unassembled WGS sequence"/>
</dbReference>
<feature type="domain" description="LysM" evidence="5">
    <location>
        <begin position="115"/>
        <end position="158"/>
    </location>
</feature>
<accession>A0A9D9IE94</accession>
<name>A0A9D9IE94_9BACT</name>
<keyword evidence="2 4" id="KW-0732">Signal</keyword>
<evidence type="ECO:0000313" key="6">
    <source>
        <dbReference type="EMBL" id="MBO8471098.1"/>
    </source>
</evidence>
<dbReference type="CDD" id="cd00118">
    <property type="entry name" value="LysM"/>
    <property type="match status" value="2"/>
</dbReference>
<evidence type="ECO:0000259" key="5">
    <source>
        <dbReference type="PROSITE" id="PS51782"/>
    </source>
</evidence>
<dbReference type="AlphaFoldDB" id="A0A9D9IE94"/>
<dbReference type="Gene3D" id="3.10.350.10">
    <property type="entry name" value="LysM domain"/>
    <property type="match status" value="2"/>
</dbReference>
<proteinExistence type="inferred from homology"/>
<dbReference type="GO" id="GO:0008932">
    <property type="term" value="F:lytic endotransglycosylase activity"/>
    <property type="evidence" value="ECO:0007669"/>
    <property type="project" value="TreeGrafter"/>
</dbReference>
<dbReference type="Pfam" id="PF13458">
    <property type="entry name" value="Peripla_BP_6"/>
    <property type="match status" value="1"/>
</dbReference>
<dbReference type="CDD" id="cd06268">
    <property type="entry name" value="PBP1_ABC_transporter_LIVBP-like"/>
    <property type="match status" value="1"/>
</dbReference>
<evidence type="ECO:0000256" key="1">
    <source>
        <dbReference type="ARBA" id="ARBA00010062"/>
    </source>
</evidence>
<organism evidence="6 7">
    <name type="scientific">Candidatus Cryptobacteroides faecavium</name>
    <dbReference type="NCBI Taxonomy" id="2840762"/>
    <lineage>
        <taxon>Bacteria</taxon>
        <taxon>Pseudomonadati</taxon>
        <taxon>Bacteroidota</taxon>
        <taxon>Bacteroidia</taxon>
        <taxon>Bacteroidales</taxon>
        <taxon>Candidatus Cryptobacteroides</taxon>
    </lineage>
</organism>
<dbReference type="PANTHER" id="PTHR33734:SF22">
    <property type="entry name" value="MEMBRANE-BOUND LYTIC MUREIN TRANSGLYCOSYLASE D"/>
    <property type="match status" value="1"/>
</dbReference>
<feature type="signal peptide" evidence="4">
    <location>
        <begin position="1"/>
        <end position="24"/>
    </location>
</feature>
<dbReference type="InterPro" id="IPR036779">
    <property type="entry name" value="LysM_dom_sf"/>
</dbReference>
<feature type="region of interest" description="Disordered" evidence="3">
    <location>
        <begin position="159"/>
        <end position="198"/>
    </location>
</feature>
<dbReference type="EMBL" id="JADIMB010000067">
    <property type="protein sequence ID" value="MBO8471098.1"/>
    <property type="molecule type" value="Genomic_DNA"/>
</dbReference>
<dbReference type="Pfam" id="PF01476">
    <property type="entry name" value="LysM"/>
    <property type="match status" value="2"/>
</dbReference>
<dbReference type="PROSITE" id="PS51782">
    <property type="entry name" value="LYSM"/>
    <property type="match status" value="2"/>
</dbReference>
<evidence type="ECO:0000256" key="3">
    <source>
        <dbReference type="SAM" id="MobiDB-lite"/>
    </source>
</evidence>
<evidence type="ECO:0000256" key="2">
    <source>
        <dbReference type="ARBA" id="ARBA00022729"/>
    </source>
</evidence>
<comment type="caution">
    <text evidence="6">The sequence shown here is derived from an EMBL/GenBank/DDBJ whole genome shotgun (WGS) entry which is preliminary data.</text>
</comment>
<reference evidence="6" key="2">
    <citation type="journal article" date="2021" name="PeerJ">
        <title>Extensive microbial diversity within the chicken gut microbiome revealed by metagenomics and culture.</title>
        <authorList>
            <person name="Gilroy R."/>
            <person name="Ravi A."/>
            <person name="Getino M."/>
            <person name="Pursley I."/>
            <person name="Horton D.L."/>
            <person name="Alikhan N.F."/>
            <person name="Baker D."/>
            <person name="Gharbi K."/>
            <person name="Hall N."/>
            <person name="Watson M."/>
            <person name="Adriaenssens E.M."/>
            <person name="Foster-Nyarko E."/>
            <person name="Jarju S."/>
            <person name="Secka A."/>
            <person name="Antonio M."/>
            <person name="Oren A."/>
            <person name="Chaudhuri R.R."/>
            <person name="La Ragione R."/>
            <person name="Hildebrand F."/>
            <person name="Pallen M.J."/>
        </authorList>
    </citation>
    <scope>NUCLEOTIDE SEQUENCE</scope>
    <source>
        <strain evidence="6">B2-22910</strain>
    </source>
</reference>
<dbReference type="SMART" id="SM00257">
    <property type="entry name" value="LysM"/>
    <property type="match status" value="2"/>
</dbReference>
<dbReference type="InterPro" id="IPR028082">
    <property type="entry name" value="Peripla_BP_I"/>
</dbReference>
<reference evidence="6" key="1">
    <citation type="submission" date="2020-10" db="EMBL/GenBank/DDBJ databases">
        <authorList>
            <person name="Gilroy R."/>
        </authorList>
    </citation>
    <scope>NUCLEOTIDE SEQUENCE</scope>
    <source>
        <strain evidence="6">B2-22910</strain>
    </source>
</reference>
<dbReference type="PANTHER" id="PTHR33734">
    <property type="entry name" value="LYSM DOMAIN-CONTAINING GPI-ANCHORED PROTEIN 2"/>
    <property type="match status" value="1"/>
</dbReference>
<dbReference type="SUPFAM" id="SSF54106">
    <property type="entry name" value="LysM domain"/>
    <property type="match status" value="2"/>
</dbReference>